<keyword evidence="3" id="KW-0998">Cell outer membrane</keyword>
<reference evidence="4 5" key="1">
    <citation type="journal article" date="2008" name="Int. J. Syst. Evol. Microbiol.">
        <title>Bizionia argentinensis sp. nov., isolated from surface marine water in Antarctica.</title>
        <authorList>
            <person name="Bercovich A."/>
            <person name="Vazquez S.C."/>
            <person name="Yankilevich P."/>
            <person name="Coria S.H."/>
            <person name="Foti M."/>
            <person name="Hernandez E."/>
            <person name="Vidal A."/>
            <person name="Ruberto L."/>
            <person name="Melo C."/>
            <person name="Marenssi S."/>
            <person name="Criscuolo M."/>
            <person name="Memoli M."/>
            <person name="Arguelles M."/>
            <person name="Mac Cormack W.P."/>
        </authorList>
    </citation>
    <scope>NUCLEOTIDE SEQUENCE [LARGE SCALE GENOMIC DNA]</scope>
    <source>
        <strain evidence="4 5">JUB59</strain>
    </source>
</reference>
<comment type="caution">
    <text evidence="4">The sequence shown here is derived from an EMBL/GenBank/DDBJ whole genome shotgun (WGS) entry which is preliminary data.</text>
</comment>
<dbReference type="InterPro" id="IPR036942">
    <property type="entry name" value="Beta-barrel_TonB_sf"/>
</dbReference>
<dbReference type="AlphaFoldDB" id="G2E9R4"/>
<dbReference type="Gene3D" id="2.40.170.20">
    <property type="entry name" value="TonB-dependent receptor, beta-barrel domain"/>
    <property type="match status" value="1"/>
</dbReference>
<name>G2E9R4_9FLAO</name>
<comment type="subcellular location">
    <subcellularLocation>
        <location evidence="1">Cell outer membrane</location>
    </subcellularLocation>
</comment>
<evidence type="ECO:0000256" key="1">
    <source>
        <dbReference type="ARBA" id="ARBA00004442"/>
    </source>
</evidence>
<evidence type="ECO:0000313" key="5">
    <source>
        <dbReference type="Proteomes" id="UP000003730"/>
    </source>
</evidence>
<evidence type="ECO:0000313" key="4">
    <source>
        <dbReference type="EMBL" id="EGV45045.1"/>
    </source>
</evidence>
<dbReference type="OrthoDB" id="603275at2"/>
<sequence>MTYRILLLLVLFTSGICAQVNLHGVINGSDSTLLEQVNILAFPQDKDVSMSYATSSEKGEFSLELKKNMTYKLTLSHIGYITLNDTLLVQSNSIPKNFILQLDKNILTEVVLNYTPPITVKKDTTTYQVDAFTDGNERKLREILKKLPGLTVDRDGNVTSQGKKVTNVLVENKPFFNGKSKLAVNNIPADAVLEIEIIDDYHETAFMKGLETSEEVAMNINLKEDKKNFIFGDLEGNAGIENKYKVNPTIFKYGEKATYNYIGDLNNTAEKSFTLKDYIDFEGGLSDNNISDILNSDLNRFLRNSEYYNNQHLFNALNMQFNPNTKNEFRVFAIAFDDVSNYETRNAKFYQTENITENKTNITNNDLKGLLAKTHYKYQPNSNTEIKIISKLNRSDLNSDMFNAVKFDTTNTTYNSYLKSKNTEVLVSASLKSKLSKKHTLTFFSKYNYQDNSGLTQWISPTNLFNSSIPLDIDENYNINKIIDVDKNLLTNNVKLYWIVNNLLHLNTFLELDYQSSDIKFNNYQNLSDNSINSFSNFSNDTENKYLKSNAYLEVRSYLGDILIEAKLNLESHNWKSTQIDSKAKNSETYWLPEINATWEFDTKKDLKVSYKSTSRFFDFDNILLRNQIKSFNSIFYGNSDLTLSVSNRFSINYRNFKSYGISYFPSFYYKKTNNPLIYNRSLNSIYSETKPLNGINPNDNYLLNFRTAYSHKYYRIRLTPTFEIASFHSIINNIEVENKRDSYGIDLSFESYFNHPLNYDIAFKHRLDKNKFDSFNNTSVTTDMYFGLRYEPENWKINTSFDQTFFKNKNITKTSSSYNSLNAEITYNKAESAWTFLLKANNLLDSKTRVITNYDITTVNEQATVLFPRYILFGISYRL</sequence>
<evidence type="ECO:0008006" key="6">
    <source>
        <dbReference type="Google" id="ProtNLM"/>
    </source>
</evidence>
<protein>
    <recommendedName>
        <fullName evidence="6">TonB-dependent receptor</fullName>
    </recommendedName>
</protein>
<accession>G2E9R4</accession>
<dbReference type="GO" id="GO:0009279">
    <property type="term" value="C:cell outer membrane"/>
    <property type="evidence" value="ECO:0007669"/>
    <property type="project" value="UniProtKB-SubCell"/>
</dbReference>
<dbReference type="Proteomes" id="UP000003730">
    <property type="component" value="Unassembled WGS sequence"/>
</dbReference>
<organism evidence="4 5">
    <name type="scientific">Bizionia argentinensis JUB59</name>
    <dbReference type="NCBI Taxonomy" id="1046627"/>
    <lineage>
        <taxon>Bacteria</taxon>
        <taxon>Pseudomonadati</taxon>
        <taxon>Bacteroidota</taxon>
        <taxon>Flavobacteriia</taxon>
        <taxon>Flavobacteriales</taxon>
        <taxon>Flavobacteriaceae</taxon>
        <taxon>Bizionia</taxon>
    </lineage>
</organism>
<gene>
    <name evidence="4" type="ORF">BZARG_275</name>
</gene>
<dbReference type="SUPFAM" id="SSF56935">
    <property type="entry name" value="Porins"/>
    <property type="match status" value="1"/>
</dbReference>
<dbReference type="InterPro" id="IPR008969">
    <property type="entry name" value="CarboxyPept-like_regulatory"/>
</dbReference>
<dbReference type="SUPFAM" id="SSF49464">
    <property type="entry name" value="Carboxypeptidase regulatory domain-like"/>
    <property type="match status" value="1"/>
</dbReference>
<keyword evidence="5" id="KW-1185">Reference proteome</keyword>
<dbReference type="PATRIC" id="fig|1046627.3.peg.290"/>
<dbReference type="STRING" id="1046627.BZARG_275"/>
<dbReference type="eggNOG" id="COG4206">
    <property type="taxonomic scope" value="Bacteria"/>
</dbReference>
<proteinExistence type="predicted"/>
<dbReference type="RefSeq" id="WP_008634727.1">
    <property type="nucleotide sequence ID" value="NZ_AFXZ01000002.1"/>
</dbReference>
<evidence type="ECO:0000256" key="2">
    <source>
        <dbReference type="ARBA" id="ARBA00023136"/>
    </source>
</evidence>
<keyword evidence="2" id="KW-0472">Membrane</keyword>
<dbReference type="EMBL" id="AFXZ01000002">
    <property type="protein sequence ID" value="EGV45045.1"/>
    <property type="molecule type" value="Genomic_DNA"/>
</dbReference>
<evidence type="ECO:0000256" key="3">
    <source>
        <dbReference type="ARBA" id="ARBA00023237"/>
    </source>
</evidence>